<dbReference type="GO" id="GO:0009055">
    <property type="term" value="F:electron transfer activity"/>
    <property type="evidence" value="ECO:0007669"/>
    <property type="project" value="InterPro"/>
</dbReference>
<evidence type="ECO:0000313" key="9">
    <source>
        <dbReference type="Proteomes" id="UP000295531"/>
    </source>
</evidence>
<dbReference type="RefSeq" id="WP_243734525.1">
    <property type="nucleotide sequence ID" value="NZ_SNXI01000010.1"/>
</dbReference>
<feature type="transmembrane region" description="Helical" evidence="6">
    <location>
        <begin position="94"/>
        <end position="115"/>
    </location>
</feature>
<keyword evidence="3 6" id="KW-0812">Transmembrane</keyword>
<dbReference type="PANTHER" id="PTHR30485">
    <property type="entry name" value="NI/FE-HYDROGENASE 1 B-TYPE CYTOCHROME SUBUNIT"/>
    <property type="match status" value="1"/>
</dbReference>
<dbReference type="Proteomes" id="UP000295531">
    <property type="component" value="Unassembled WGS sequence"/>
</dbReference>
<dbReference type="EMBL" id="SNXI01000010">
    <property type="protein sequence ID" value="TDP32184.1"/>
    <property type="molecule type" value="Genomic_DNA"/>
</dbReference>
<feature type="transmembrane region" description="Helical" evidence="6">
    <location>
        <begin position="12"/>
        <end position="30"/>
    </location>
</feature>
<reference evidence="8 9" key="1">
    <citation type="submission" date="2019-03" db="EMBL/GenBank/DDBJ databases">
        <title>Freshwater and sediment microbial communities from various areas in North America, analyzing microbe dynamics in response to fracking.</title>
        <authorList>
            <person name="Lamendella R."/>
        </authorList>
    </citation>
    <scope>NUCLEOTIDE SEQUENCE [LARGE SCALE GENOMIC DNA]</scope>
    <source>
        <strain evidence="8 9">18_TX</strain>
    </source>
</reference>
<dbReference type="Pfam" id="PF01292">
    <property type="entry name" value="Ni_hydr_CYTB"/>
    <property type="match status" value="1"/>
</dbReference>
<comment type="subcellular location">
    <subcellularLocation>
        <location evidence="1">Cell membrane</location>
        <topology evidence="1">Multi-pass membrane protein</topology>
    </subcellularLocation>
</comment>
<evidence type="ECO:0000256" key="2">
    <source>
        <dbReference type="ARBA" id="ARBA00022475"/>
    </source>
</evidence>
<dbReference type="GO" id="GO:0020037">
    <property type="term" value="F:heme binding"/>
    <property type="evidence" value="ECO:0007669"/>
    <property type="project" value="TreeGrafter"/>
</dbReference>
<dbReference type="InterPro" id="IPR051542">
    <property type="entry name" value="Hydrogenase_cytochrome"/>
</dbReference>
<organism evidence="8 9">
    <name type="scientific">Idiomarina aquatica</name>
    <dbReference type="NCBI Taxonomy" id="1327752"/>
    <lineage>
        <taxon>Bacteria</taxon>
        <taxon>Pseudomonadati</taxon>
        <taxon>Pseudomonadota</taxon>
        <taxon>Gammaproteobacteria</taxon>
        <taxon>Alteromonadales</taxon>
        <taxon>Idiomarinaceae</taxon>
        <taxon>Idiomarina</taxon>
    </lineage>
</organism>
<evidence type="ECO:0000256" key="4">
    <source>
        <dbReference type="ARBA" id="ARBA00022989"/>
    </source>
</evidence>
<evidence type="ECO:0000256" key="1">
    <source>
        <dbReference type="ARBA" id="ARBA00004651"/>
    </source>
</evidence>
<dbReference type="AlphaFoldDB" id="A0A4R6P346"/>
<dbReference type="Gene3D" id="1.20.950.20">
    <property type="entry name" value="Transmembrane di-heme cytochromes, Chain C"/>
    <property type="match status" value="1"/>
</dbReference>
<name>A0A4R6P346_9GAMM</name>
<evidence type="ECO:0000313" key="8">
    <source>
        <dbReference type="EMBL" id="TDP32184.1"/>
    </source>
</evidence>
<feature type="transmembrane region" description="Helical" evidence="6">
    <location>
        <begin position="36"/>
        <end position="57"/>
    </location>
</feature>
<dbReference type="SUPFAM" id="SSF81342">
    <property type="entry name" value="Transmembrane di-heme cytochromes"/>
    <property type="match status" value="1"/>
</dbReference>
<proteinExistence type="predicted"/>
<feature type="domain" description="Cytochrome b561 bacterial/Ni-hydrogenase" evidence="7">
    <location>
        <begin position="8"/>
        <end position="169"/>
    </location>
</feature>
<feature type="transmembrane region" description="Helical" evidence="6">
    <location>
        <begin position="135"/>
        <end position="157"/>
    </location>
</feature>
<keyword evidence="9" id="KW-1185">Reference proteome</keyword>
<dbReference type="GO" id="GO:0005886">
    <property type="term" value="C:plasma membrane"/>
    <property type="evidence" value="ECO:0007669"/>
    <property type="project" value="UniProtKB-SubCell"/>
</dbReference>
<evidence type="ECO:0000256" key="5">
    <source>
        <dbReference type="ARBA" id="ARBA00023136"/>
    </source>
</evidence>
<evidence type="ECO:0000256" key="3">
    <source>
        <dbReference type="ARBA" id="ARBA00022692"/>
    </source>
</evidence>
<dbReference type="InterPro" id="IPR016174">
    <property type="entry name" value="Di-haem_cyt_TM"/>
</dbReference>
<gene>
    <name evidence="8" type="ORF">DEU29_11043</name>
</gene>
<keyword evidence="2" id="KW-1003">Cell membrane</keyword>
<protein>
    <submittedName>
        <fullName evidence="8">Cytochrome b</fullName>
    </submittedName>
</protein>
<comment type="caution">
    <text evidence="8">The sequence shown here is derived from an EMBL/GenBank/DDBJ whole genome shotgun (WGS) entry which is preliminary data.</text>
</comment>
<evidence type="ECO:0000259" key="7">
    <source>
        <dbReference type="Pfam" id="PF01292"/>
    </source>
</evidence>
<dbReference type="InterPro" id="IPR011577">
    <property type="entry name" value="Cyt_b561_bac/Ni-Hgenase"/>
</dbReference>
<sequence length="175" mass="20141">MSATRLIWDPFIRLYHVLIIVAFTLNYFILEPGETIHQWVGYSAVALVLLRIGWGFIGPQTARITDFFPTPLRLRRHFDHLRMRRLSQRQGHNALGGMLILVFWLLFLGQGLTGFLLEETDRFFGSSLVENIHELIAHALYAGALLHIAAVLIIGWWGRIALIRPMITGWRKPND</sequence>
<keyword evidence="4 6" id="KW-1133">Transmembrane helix</keyword>
<dbReference type="PANTHER" id="PTHR30485:SF2">
    <property type="entry name" value="BLL0597 PROTEIN"/>
    <property type="match status" value="1"/>
</dbReference>
<dbReference type="GO" id="GO:0022904">
    <property type="term" value="P:respiratory electron transport chain"/>
    <property type="evidence" value="ECO:0007669"/>
    <property type="project" value="InterPro"/>
</dbReference>
<keyword evidence="5 6" id="KW-0472">Membrane</keyword>
<evidence type="ECO:0000256" key="6">
    <source>
        <dbReference type="SAM" id="Phobius"/>
    </source>
</evidence>
<accession>A0A4R6P346</accession>